<organism evidence="3 4">
    <name type="scientific">Tenebrio molitor</name>
    <name type="common">Yellow mealworm beetle</name>
    <dbReference type="NCBI Taxonomy" id="7067"/>
    <lineage>
        <taxon>Eukaryota</taxon>
        <taxon>Metazoa</taxon>
        <taxon>Ecdysozoa</taxon>
        <taxon>Arthropoda</taxon>
        <taxon>Hexapoda</taxon>
        <taxon>Insecta</taxon>
        <taxon>Pterygota</taxon>
        <taxon>Neoptera</taxon>
        <taxon>Endopterygota</taxon>
        <taxon>Coleoptera</taxon>
        <taxon>Polyphaga</taxon>
        <taxon>Cucujiformia</taxon>
        <taxon>Tenebrionidae</taxon>
        <taxon>Tenebrio</taxon>
    </lineage>
</organism>
<gene>
    <name evidence="3" type="ORF">GEV33_010059</name>
</gene>
<accession>A0A8J6HDW5</accession>
<dbReference type="Pfam" id="PF00856">
    <property type="entry name" value="SET"/>
    <property type="match status" value="1"/>
</dbReference>
<dbReference type="AlphaFoldDB" id="A0A8J6HDW5"/>
<keyword evidence="1" id="KW-0175">Coiled coil</keyword>
<dbReference type="CDD" id="cd20071">
    <property type="entry name" value="SET_SMYD"/>
    <property type="match status" value="2"/>
</dbReference>
<dbReference type="PANTHER" id="PTHR46455:SF7">
    <property type="entry name" value="RE12806P"/>
    <property type="match status" value="1"/>
</dbReference>
<feature type="coiled-coil region" evidence="1">
    <location>
        <begin position="954"/>
        <end position="985"/>
    </location>
</feature>
<sequence length="1016" mass="115232">MASDVLFTIKKNDQVGRYVVASRQLKPGDLIFSETPFAHGPKSDSPPLCLGCFAPADCSILCTRCSWPVCGPECEALPVHQDNECQVFAKASVKFQPVQDPTEVCLQYECITPLRVLLAKEKDPKRWQEEVEGMESHDDIRKTRAIWQFNQTNIVEYLRGPCKLDRFSEELIHKVCGILEINAFEARATSGYLIRCLYPKLAILSHNCVSNVHHSVAPDDFQVTVRATVDTPAGGELFSSYTYSLWPTLVRREYLKESKYFECKCERCQDKTELGTHMGTLKCSKCDNGVILSTDPLSFTCEWKCTHCEFKTSAVAVRKVYDVVQSEIDAVEMLSGPEGIEQREAIYRKYRSVFHPKNAYMTIIRTALTQLYGRAEGYTVEDLPDLLLERKIELCNQLLEVLDVVEPGHSRIRGVTLYELHAPLMVLARNQYTSDVISKDEFRKKMQEAVDTLGRAVEILKNEAPGSNEGQLGAVARQAVVFTFSVKSGHLASTFDGTISNDFPNRILTDQWNKIYNSSLEEMTSDVSFTIKRNDQVGRYAVASRDLKPGDLILTDLPFAYGPKADSPPLCLGCFAPVDCDTVCTKCSWPICSLECESLGVHYENECEVFAKAGVKFQPVEDPTDVSLQYECVTPLRVLLAKERDPTRWEEEVEVMEAHNDVRKTRPIWYFNQINIVDYLRGPCKLERFSEDLIHTVCGILEINSFEARTPSGYLIRCLYPKFSTFSHDCVSNIHHTIDPGNYQVTVRATIDIPENSELFCSYTYSLWPTLVRRRFLKASKYFECKCARCQDKTELGTHLGTLKCSKCDNGVILSTDPLSDCCEWKCTHCEFKTSAVAVSKVYDVVQAEIDTIEMVSGAEGIERREAIYRKYRSVFHPKSAYMTMLRTALTQLYGRASGYTIDDLPDLLQERKVELCYQLLEVLDVVEPGLSRIRGITLYELHAPLIILARSQYSAEEIDKDQFKRKMEEARDILRQSVEILKNEVASSYEGQLGVVAKEAYDNLQENFDILIETA</sequence>
<dbReference type="GO" id="GO:0008170">
    <property type="term" value="F:N-methyltransferase activity"/>
    <property type="evidence" value="ECO:0007669"/>
    <property type="project" value="UniProtKB-ARBA"/>
</dbReference>
<dbReference type="GO" id="GO:0008276">
    <property type="term" value="F:protein methyltransferase activity"/>
    <property type="evidence" value="ECO:0007669"/>
    <property type="project" value="UniProtKB-ARBA"/>
</dbReference>
<evidence type="ECO:0000259" key="2">
    <source>
        <dbReference type="PROSITE" id="PS50280"/>
    </source>
</evidence>
<dbReference type="PANTHER" id="PTHR46455">
    <property type="entry name" value="SET AND MYND DOMAIN CONTAINING, ARTHROPOD-SPECIFIC, MEMBER 4, ISOFORM A"/>
    <property type="match status" value="1"/>
</dbReference>
<protein>
    <recommendedName>
        <fullName evidence="2">SET domain-containing protein</fullName>
    </recommendedName>
</protein>
<dbReference type="Gene3D" id="2.170.270.10">
    <property type="entry name" value="SET domain"/>
    <property type="match status" value="2"/>
</dbReference>
<dbReference type="PROSITE" id="PS50280">
    <property type="entry name" value="SET"/>
    <property type="match status" value="2"/>
</dbReference>
<comment type="caution">
    <text evidence="3">The sequence shown here is derived from an EMBL/GenBank/DDBJ whole genome shotgun (WGS) entry which is preliminary data.</text>
</comment>
<proteinExistence type="predicted"/>
<dbReference type="GO" id="GO:0008757">
    <property type="term" value="F:S-adenosylmethionine-dependent methyltransferase activity"/>
    <property type="evidence" value="ECO:0007669"/>
    <property type="project" value="UniProtKB-ARBA"/>
</dbReference>
<dbReference type="Gene3D" id="6.10.140.2220">
    <property type="match status" value="2"/>
</dbReference>
<reference evidence="3" key="1">
    <citation type="journal article" date="2020" name="J Insects Food Feed">
        <title>The yellow mealworm (Tenebrio molitor) genome: a resource for the emerging insects as food and feed industry.</title>
        <authorList>
            <person name="Eriksson T."/>
            <person name="Andere A."/>
            <person name="Kelstrup H."/>
            <person name="Emery V."/>
            <person name="Picard C."/>
        </authorList>
    </citation>
    <scope>NUCLEOTIDE SEQUENCE</scope>
    <source>
        <strain evidence="3">Stoneville</strain>
        <tissue evidence="3">Whole head</tissue>
    </source>
</reference>
<evidence type="ECO:0000256" key="1">
    <source>
        <dbReference type="SAM" id="Coils"/>
    </source>
</evidence>
<dbReference type="Proteomes" id="UP000719412">
    <property type="component" value="Unassembled WGS sequence"/>
</dbReference>
<feature type="domain" description="SET" evidence="2">
    <location>
        <begin position="1"/>
        <end position="242"/>
    </location>
</feature>
<dbReference type="SMART" id="SM00317">
    <property type="entry name" value="SET"/>
    <property type="match status" value="2"/>
</dbReference>
<dbReference type="InterPro" id="IPR001214">
    <property type="entry name" value="SET_dom"/>
</dbReference>
<dbReference type="InterPro" id="IPR053010">
    <property type="entry name" value="SET_SmydA-8"/>
</dbReference>
<name>A0A8J6HDW5_TENMO</name>
<reference evidence="3" key="2">
    <citation type="submission" date="2021-08" db="EMBL/GenBank/DDBJ databases">
        <authorList>
            <person name="Eriksson T."/>
        </authorList>
    </citation>
    <scope>NUCLEOTIDE SEQUENCE</scope>
    <source>
        <strain evidence="3">Stoneville</strain>
        <tissue evidence="3">Whole head</tissue>
    </source>
</reference>
<dbReference type="InterPro" id="IPR046341">
    <property type="entry name" value="SET_dom_sf"/>
</dbReference>
<evidence type="ECO:0000313" key="4">
    <source>
        <dbReference type="Proteomes" id="UP000719412"/>
    </source>
</evidence>
<dbReference type="Gene3D" id="1.10.220.160">
    <property type="match status" value="2"/>
</dbReference>
<keyword evidence="4" id="KW-1185">Reference proteome</keyword>
<feature type="domain" description="SET" evidence="2">
    <location>
        <begin position="518"/>
        <end position="764"/>
    </location>
</feature>
<evidence type="ECO:0000313" key="3">
    <source>
        <dbReference type="EMBL" id="KAH0812731.1"/>
    </source>
</evidence>
<dbReference type="SUPFAM" id="SSF82199">
    <property type="entry name" value="SET domain"/>
    <property type="match status" value="2"/>
</dbReference>
<dbReference type="EMBL" id="JABDTM020025823">
    <property type="protein sequence ID" value="KAH0812731.1"/>
    <property type="molecule type" value="Genomic_DNA"/>
</dbReference>